<keyword evidence="1" id="KW-0812">Transmembrane</keyword>
<dbReference type="AlphaFoldDB" id="A0A3P7JFZ4"/>
<feature type="transmembrane region" description="Helical" evidence="1">
    <location>
        <begin position="220"/>
        <end position="242"/>
    </location>
</feature>
<protein>
    <submittedName>
        <fullName evidence="2">Uncharacterized protein</fullName>
    </submittedName>
</protein>
<proteinExistence type="predicted"/>
<dbReference type="Proteomes" id="UP000270094">
    <property type="component" value="Unassembled WGS sequence"/>
</dbReference>
<feature type="transmembrane region" description="Helical" evidence="1">
    <location>
        <begin position="55"/>
        <end position="76"/>
    </location>
</feature>
<evidence type="ECO:0000313" key="2">
    <source>
        <dbReference type="EMBL" id="VDM84601.1"/>
    </source>
</evidence>
<name>A0A3P7JFZ4_STRVU</name>
<keyword evidence="3" id="KW-1185">Reference proteome</keyword>
<feature type="transmembrane region" description="Helical" evidence="1">
    <location>
        <begin position="21"/>
        <end position="43"/>
    </location>
</feature>
<keyword evidence="1" id="KW-1133">Transmembrane helix</keyword>
<gene>
    <name evidence="2" type="ORF">SVUK_LOCUS19599</name>
</gene>
<feature type="transmembrane region" description="Helical" evidence="1">
    <location>
        <begin position="185"/>
        <end position="208"/>
    </location>
</feature>
<evidence type="ECO:0000256" key="1">
    <source>
        <dbReference type="SAM" id="Phobius"/>
    </source>
</evidence>
<sequence>MFSFLGSEFTDFSFQDMPVQASIYIVNVALNSFIILLDILVIWAAIRSREIWRIFVLHIIITAMVVDIAAYFNVILHDVPSYALNRDVSTPFLTKYCGYDYILESNYWYFNYEKPYTHLYAKINIVCQAVCVVVVVISDSLIVWKIFSLHTSYNKTRVVTISVSDKAPERSKKEYSYNRKRESRLALNFVLSNVCFLIMTVCFNIVLGEYSYNRKRESRLALNFVLSNVCFLIMTVCFNIVLG</sequence>
<feature type="transmembrane region" description="Helical" evidence="1">
    <location>
        <begin position="123"/>
        <end position="147"/>
    </location>
</feature>
<dbReference type="EMBL" id="UYYB01131391">
    <property type="protein sequence ID" value="VDM84601.1"/>
    <property type="molecule type" value="Genomic_DNA"/>
</dbReference>
<evidence type="ECO:0000313" key="3">
    <source>
        <dbReference type="Proteomes" id="UP000270094"/>
    </source>
</evidence>
<organism evidence="2 3">
    <name type="scientific">Strongylus vulgaris</name>
    <name type="common">Blood worm</name>
    <dbReference type="NCBI Taxonomy" id="40348"/>
    <lineage>
        <taxon>Eukaryota</taxon>
        <taxon>Metazoa</taxon>
        <taxon>Ecdysozoa</taxon>
        <taxon>Nematoda</taxon>
        <taxon>Chromadorea</taxon>
        <taxon>Rhabditida</taxon>
        <taxon>Rhabditina</taxon>
        <taxon>Rhabditomorpha</taxon>
        <taxon>Strongyloidea</taxon>
        <taxon>Strongylidae</taxon>
        <taxon>Strongylus</taxon>
    </lineage>
</organism>
<reference evidence="2 3" key="1">
    <citation type="submission" date="2018-11" db="EMBL/GenBank/DDBJ databases">
        <authorList>
            <consortium name="Pathogen Informatics"/>
        </authorList>
    </citation>
    <scope>NUCLEOTIDE SEQUENCE [LARGE SCALE GENOMIC DNA]</scope>
</reference>
<feature type="non-terminal residue" evidence="2">
    <location>
        <position position="243"/>
    </location>
</feature>
<accession>A0A3P7JFZ4</accession>
<keyword evidence="1" id="KW-0472">Membrane</keyword>
<dbReference type="OrthoDB" id="5862136at2759"/>